<feature type="binding site" evidence="17">
    <location>
        <begin position="842"/>
        <end position="846"/>
    </location>
    <ligand>
        <name>3'-phosphoadenylyl sulfate</name>
        <dbReference type="ChEBI" id="CHEBI:58339"/>
    </ligand>
</feature>
<proteinExistence type="inferred from homology"/>
<reference evidence="24" key="1">
    <citation type="submission" date="2025-08" db="UniProtKB">
        <authorList>
            <consortium name="RefSeq"/>
        </authorList>
    </citation>
    <scope>IDENTIFICATION</scope>
</reference>
<evidence type="ECO:0000256" key="13">
    <source>
        <dbReference type="ARBA" id="ARBA00023157"/>
    </source>
</evidence>
<feature type="binding site" evidence="17">
    <location>
        <position position="721"/>
    </location>
    <ligand>
        <name>3'-phosphoadenylyl sulfate</name>
        <dbReference type="ChEBI" id="CHEBI:58339"/>
    </ligand>
</feature>
<keyword evidence="12 19" id="KW-0472">Membrane</keyword>
<dbReference type="Pfam" id="PF00685">
    <property type="entry name" value="Sulfotransfer_1"/>
    <property type="match status" value="1"/>
</dbReference>
<dbReference type="InParanoid" id="A0A6P8I1N0"/>
<protein>
    <recommendedName>
        <fullName evidence="5">[heparan sulfate]-glucosamine N-sulfotransferase</fullName>
        <ecNumber evidence="5">2.8.2.8</ecNumber>
    </recommendedName>
</protein>
<keyword evidence="10 19" id="KW-1133">Transmembrane helix</keyword>
<keyword evidence="6" id="KW-0808">Transferase</keyword>
<evidence type="ECO:0000256" key="7">
    <source>
        <dbReference type="ARBA" id="ARBA00022692"/>
    </source>
</evidence>
<comment type="subcellular location">
    <subcellularLocation>
        <location evidence="1">Golgi apparatus membrane</location>
        <topology evidence="1">Single-pass type II membrane protein</topology>
    </subcellularLocation>
</comment>
<dbReference type="InterPro" id="IPR027417">
    <property type="entry name" value="P-loop_NTPase"/>
</dbReference>
<feature type="domain" description="Heparan sulphate-N-deacetylase deacetylase" evidence="21">
    <location>
        <begin position="321"/>
        <end position="524"/>
    </location>
</feature>
<dbReference type="GO" id="GO:0019213">
    <property type="term" value="F:deacetylase activity"/>
    <property type="evidence" value="ECO:0007669"/>
    <property type="project" value="TreeGrafter"/>
</dbReference>
<evidence type="ECO:0000256" key="2">
    <source>
        <dbReference type="ARBA" id="ARBA00004841"/>
    </source>
</evidence>
<dbReference type="InterPro" id="IPR037359">
    <property type="entry name" value="NST/OST"/>
</dbReference>
<evidence type="ECO:0000256" key="9">
    <source>
        <dbReference type="ARBA" id="ARBA00022968"/>
    </source>
</evidence>
<evidence type="ECO:0000256" key="18">
    <source>
        <dbReference type="PIRSR" id="PIRSR637359-3"/>
    </source>
</evidence>
<evidence type="ECO:0000256" key="8">
    <source>
        <dbReference type="ARBA" id="ARBA00022801"/>
    </source>
</evidence>
<dbReference type="Pfam" id="PF12062">
    <property type="entry name" value="HSNSD-CE"/>
    <property type="match status" value="1"/>
</dbReference>
<evidence type="ECO:0000256" key="12">
    <source>
        <dbReference type="ARBA" id="ARBA00023136"/>
    </source>
</evidence>
<feature type="unsure residue" description="E or Q" evidence="24">
    <location>
        <position position="867"/>
    </location>
</feature>
<evidence type="ECO:0000256" key="11">
    <source>
        <dbReference type="ARBA" id="ARBA00023034"/>
    </source>
</evidence>
<keyword evidence="7 19" id="KW-0812">Transmembrane</keyword>
<evidence type="ECO:0000256" key="17">
    <source>
        <dbReference type="PIRSR" id="PIRSR637359-2"/>
    </source>
</evidence>
<gene>
    <name evidence="24" type="primary">LOC116297335</name>
</gene>
<keyword evidence="8" id="KW-0378">Hydrolase</keyword>
<comment type="similarity">
    <text evidence="4">Belongs to the sulfotransferase 1 family. NDST subfamily.</text>
</comment>
<evidence type="ECO:0000256" key="19">
    <source>
        <dbReference type="SAM" id="Phobius"/>
    </source>
</evidence>
<evidence type="ECO:0000259" key="21">
    <source>
        <dbReference type="Pfam" id="PF12062"/>
    </source>
</evidence>
<dbReference type="Pfam" id="PF25119">
    <property type="entry name" value="HSNSD_N"/>
    <property type="match status" value="1"/>
</dbReference>
<keyword evidence="9" id="KW-0735">Signal-anchor</keyword>
<feature type="active site" description="For sulfotransferase activity" evidence="16">
    <location>
        <position position="623"/>
    </location>
</feature>
<comment type="pathway">
    <text evidence="3">Glycan metabolism; heparan sulfate biosynthesis.</text>
</comment>
<dbReference type="GO" id="GO:0015012">
    <property type="term" value="P:heparan sulfate proteoglycan biosynthetic process"/>
    <property type="evidence" value="ECO:0007669"/>
    <property type="project" value="UniProtKB-UniPathway"/>
</dbReference>
<dbReference type="PANTHER" id="PTHR10605">
    <property type="entry name" value="HEPARAN SULFATE SULFOTRANSFERASE"/>
    <property type="match status" value="1"/>
</dbReference>
<accession>A0A6P8I1N0</accession>
<evidence type="ECO:0000256" key="16">
    <source>
        <dbReference type="PIRSR" id="PIRSR637359-1"/>
    </source>
</evidence>
<evidence type="ECO:0000259" key="20">
    <source>
        <dbReference type="Pfam" id="PF00685"/>
    </source>
</evidence>
<feature type="binding site" evidence="17">
    <location>
        <position position="826"/>
    </location>
    <ligand>
        <name>3'-phosphoadenylyl sulfate</name>
        <dbReference type="ChEBI" id="CHEBI:58339"/>
    </ligand>
</feature>
<comment type="pathway">
    <text evidence="2">Glycan metabolism; heparin biosynthesis.</text>
</comment>
<evidence type="ECO:0000313" key="23">
    <source>
        <dbReference type="Proteomes" id="UP000515163"/>
    </source>
</evidence>
<organism evidence="23 24">
    <name type="scientific">Actinia tenebrosa</name>
    <name type="common">Australian red waratah sea anemone</name>
    <dbReference type="NCBI Taxonomy" id="6105"/>
    <lineage>
        <taxon>Eukaryota</taxon>
        <taxon>Metazoa</taxon>
        <taxon>Cnidaria</taxon>
        <taxon>Anthozoa</taxon>
        <taxon>Hexacorallia</taxon>
        <taxon>Actiniaria</taxon>
        <taxon>Actiniidae</taxon>
        <taxon>Actinia</taxon>
    </lineage>
</organism>
<evidence type="ECO:0000256" key="1">
    <source>
        <dbReference type="ARBA" id="ARBA00004323"/>
    </source>
</evidence>
<dbReference type="GO" id="GO:0000139">
    <property type="term" value="C:Golgi membrane"/>
    <property type="evidence" value="ECO:0007669"/>
    <property type="project" value="UniProtKB-SubCell"/>
</dbReference>
<dbReference type="FunCoup" id="A0A6P8I1N0">
    <property type="interactions" value="1923"/>
</dbReference>
<dbReference type="Gene3D" id="3.40.50.300">
    <property type="entry name" value="P-loop containing nucleotide triphosphate hydrolases"/>
    <property type="match status" value="1"/>
</dbReference>
<keyword evidence="13 18" id="KW-1015">Disulfide bond</keyword>
<feature type="transmembrane region" description="Helical" evidence="19">
    <location>
        <begin position="12"/>
        <end position="34"/>
    </location>
</feature>
<evidence type="ECO:0000256" key="3">
    <source>
        <dbReference type="ARBA" id="ARBA00005093"/>
    </source>
</evidence>
<evidence type="ECO:0000256" key="14">
    <source>
        <dbReference type="ARBA" id="ARBA00023180"/>
    </source>
</evidence>
<dbReference type="SUPFAM" id="SSF52540">
    <property type="entry name" value="P-loop containing nucleoside triphosphate hydrolases"/>
    <property type="match status" value="1"/>
</dbReference>
<feature type="disulfide bond" evidence="18">
    <location>
        <begin position="827"/>
        <end position="837"/>
    </location>
</feature>
<dbReference type="GO" id="GO:0015016">
    <property type="term" value="F:heparan sulfate N-sulfotransferase activity"/>
    <property type="evidence" value="ECO:0007669"/>
    <property type="project" value="UniProtKB-EC"/>
</dbReference>
<evidence type="ECO:0000256" key="5">
    <source>
        <dbReference type="ARBA" id="ARBA00012979"/>
    </source>
</evidence>
<evidence type="ECO:0000259" key="22">
    <source>
        <dbReference type="Pfam" id="PF25119"/>
    </source>
</evidence>
<dbReference type="KEGG" id="aten:116297335"/>
<keyword evidence="11" id="KW-0333">Golgi apparatus</keyword>
<dbReference type="InterPro" id="IPR021930">
    <property type="entry name" value="Heparan_SO4_deacetylase_dom"/>
</dbReference>
<dbReference type="UniPathway" id="UPA00756"/>
<dbReference type="EC" id="2.8.2.8" evidence="5"/>
<dbReference type="RefSeq" id="XP_031561416.1">
    <property type="nucleotide sequence ID" value="XM_031705556.1"/>
</dbReference>
<dbReference type="GO" id="GO:0030210">
    <property type="term" value="P:heparin proteoglycan biosynthetic process"/>
    <property type="evidence" value="ECO:0007669"/>
    <property type="project" value="UniProtKB-UniPathway"/>
</dbReference>
<dbReference type="InterPro" id="IPR056793">
    <property type="entry name" value="HSNSD_N"/>
</dbReference>
<dbReference type="PROSITE" id="PS51257">
    <property type="entry name" value="PROKAR_LIPOPROTEIN"/>
    <property type="match status" value="1"/>
</dbReference>
<feature type="domain" description="Heparan sulfate-N-deacetylase N-terminal" evidence="22">
    <location>
        <begin position="86"/>
        <end position="310"/>
    </location>
</feature>
<evidence type="ECO:0000313" key="24">
    <source>
        <dbReference type="RefSeq" id="XP_031561416.1"/>
    </source>
</evidence>
<evidence type="ECO:0000256" key="15">
    <source>
        <dbReference type="ARBA" id="ARBA00023268"/>
    </source>
</evidence>
<dbReference type="GO" id="GO:0016787">
    <property type="term" value="F:hydrolase activity"/>
    <property type="evidence" value="ECO:0007669"/>
    <property type="project" value="UniProtKB-KW"/>
</dbReference>
<dbReference type="OrthoDB" id="8958249at2759"/>
<keyword evidence="14" id="KW-0325">Glycoprotein</keyword>
<feature type="domain" description="Sulfotransferase" evidence="20">
    <location>
        <begin position="614"/>
        <end position="862"/>
    </location>
</feature>
<dbReference type="AlphaFoldDB" id="A0A6P8I1N0"/>
<evidence type="ECO:0000256" key="6">
    <source>
        <dbReference type="ARBA" id="ARBA00022679"/>
    </source>
</evidence>
<keyword evidence="15" id="KW-0511">Multifunctional enzyme</keyword>
<dbReference type="UniPathway" id="UPA00862"/>
<dbReference type="Proteomes" id="UP000515163">
    <property type="component" value="Unplaced"/>
</dbReference>
<keyword evidence="23" id="KW-1185">Reference proteome</keyword>
<evidence type="ECO:0000256" key="4">
    <source>
        <dbReference type="ARBA" id="ARBA00010420"/>
    </source>
</evidence>
<evidence type="ECO:0000256" key="10">
    <source>
        <dbReference type="ARBA" id="ARBA00022989"/>
    </source>
</evidence>
<dbReference type="InterPro" id="IPR000863">
    <property type="entry name" value="Sulfotransferase_dom"/>
</dbReference>
<dbReference type="PANTHER" id="PTHR10605:SF56">
    <property type="entry name" value="BIFUNCTIONAL HEPARAN SULFATE N-DEACETYLASE_N-SULFOTRANSFERASE"/>
    <property type="match status" value="1"/>
</dbReference>
<sequence>MRIWRLHLGSFVLKLFTGTIVLSIFSCWILWYQVSVSNNPLTRRSVVSFTTKKCSNPPRFDSSSSKDEDNFDSIIKNYTNVRPQRQVLVIFKQTSVVFRMNIVTILESNRIPYQLVSFNDKTILPVLEENNVGKFAIIVFESLKFYTGLTIRTRRTLDQYSREFSAGLVIFTVQENYGYLNYYSKRLKLRLRTEIKDLKSAELNPRSPLLRLTRAGGVVEGDLPTQWTVFSSNHSTHEYVEVATQETSLFDNNINDLDSDSASSKSYASKRFITVMLDKGKLDGVKRVYFGYGVSFWLHRLLFIDALHFLSNGIICKPLQRWFLVDIDDIFVGKVGIRMNKDDVQALISLQKRINSRVPGFKFNLGFSGYHFLRGNEEEDEGDNELIKNADKFWWFSHMWMHRKAHEIKTPQELKDELMLNLDFAKKHNIPVNTSYAVAPHHSGVYPTHDLLYDSWKVHYNLKATSTEEYPHLIPAHKRRGFIYSEIKVLPRQTCGLYTKTILLKNYPRGAKRLENSIYGGNLFQLFVDNPINIFMTHMSNYGNDRLALHTFDNVVKYLQCWTNLKLRTEHPLVLADMYFKLFPDEKKPLWGNPCDDKRHLSIWEPGKTCRRLPSVIIIGPQKTGTTALYQYLSLHPEFISSEKSVKTYEEVQFFNGLNYLKGLDWYLGFFKDVGNTSKSLLFEKSANYFDAPLAPLRAATLLPKAKIITIMIDPVKRAYSWYQHIKSHGMAAAIKHSFYDVITKSNASLNREFRVLGHRCLIPGLYAQHLERWLMHYPPSQILVIDGRALKNNPVDVMLDVQQFLGVDIYDYDSKLRFDKRKGFYCLVTSNGNHKCLGKSKGRHYPPVDQKSKGVLEKYYRKPNEELASLLLRIGKPLPSWLSEKVKKK</sequence>
<name>A0A6P8I1N0_ACTTE</name>